<dbReference type="Proteomes" id="UP000198749">
    <property type="component" value="Unassembled WGS sequence"/>
</dbReference>
<evidence type="ECO:0008006" key="3">
    <source>
        <dbReference type="Google" id="ProtNLM"/>
    </source>
</evidence>
<keyword evidence="2" id="KW-1185">Reference proteome</keyword>
<name>A0A1H9K8I0_9GAMM</name>
<reference evidence="2" key="1">
    <citation type="submission" date="2016-10" db="EMBL/GenBank/DDBJ databases">
        <authorList>
            <person name="Varghese N."/>
            <person name="Submissions S."/>
        </authorList>
    </citation>
    <scope>NUCLEOTIDE SEQUENCE [LARGE SCALE GENOMIC DNA]</scope>
    <source>
        <strain evidence="2">DSM 18887</strain>
    </source>
</reference>
<gene>
    <name evidence="1" type="ORF">SAMN03080615_03366</name>
</gene>
<accession>A0A1H9K8I0</accession>
<proteinExistence type="predicted"/>
<dbReference type="AlphaFoldDB" id="A0A1H9K8I0"/>
<evidence type="ECO:0000313" key="1">
    <source>
        <dbReference type="EMBL" id="SEQ95237.1"/>
    </source>
</evidence>
<organism evidence="1 2">
    <name type="scientific">Amphritea atlantica</name>
    <dbReference type="NCBI Taxonomy" id="355243"/>
    <lineage>
        <taxon>Bacteria</taxon>
        <taxon>Pseudomonadati</taxon>
        <taxon>Pseudomonadota</taxon>
        <taxon>Gammaproteobacteria</taxon>
        <taxon>Oceanospirillales</taxon>
        <taxon>Oceanospirillaceae</taxon>
        <taxon>Amphritea</taxon>
    </lineage>
</organism>
<sequence>MNRVCLLGSTGFIGRSLSFYFNQIGVDNFFFEMENQPPFDMSQLRFKDSNVLRQGINRAFLQFVVHLSG</sequence>
<protein>
    <recommendedName>
        <fullName evidence="3">NAD dependent epimerase/dehydratase family protein</fullName>
    </recommendedName>
</protein>
<dbReference type="EMBL" id="FOGB01000012">
    <property type="protein sequence ID" value="SEQ95237.1"/>
    <property type="molecule type" value="Genomic_DNA"/>
</dbReference>
<evidence type="ECO:0000313" key="2">
    <source>
        <dbReference type="Proteomes" id="UP000198749"/>
    </source>
</evidence>